<evidence type="ECO:0000256" key="11">
    <source>
        <dbReference type="RuleBase" id="RU000489"/>
    </source>
</evidence>
<dbReference type="SUPFAM" id="SSF54556">
    <property type="entry name" value="Chitinase insertion domain"/>
    <property type="match status" value="1"/>
</dbReference>
<keyword evidence="10" id="KW-0624">Polysaccharide degradation</keyword>
<dbReference type="Gene3D" id="3.20.20.80">
    <property type="entry name" value="Glycosidases"/>
    <property type="match status" value="1"/>
</dbReference>
<keyword evidence="4" id="KW-0147">Chitin-binding</keyword>
<reference evidence="14 15" key="1">
    <citation type="submission" date="2024-09" db="EMBL/GenBank/DDBJ databases">
        <title>T2T genomes of carrot and Alternaria dauci and their utility for understanding host-pathogen interaction during carrot leaf blight disease.</title>
        <authorList>
            <person name="Liu W."/>
            <person name="Xu S."/>
            <person name="Ou C."/>
            <person name="Liu X."/>
            <person name="Zhuang F."/>
            <person name="Deng X.W."/>
        </authorList>
    </citation>
    <scope>NUCLEOTIDE SEQUENCE [LARGE SCALE GENOMIC DNA]</scope>
    <source>
        <strain evidence="14 15">A2016</strain>
    </source>
</reference>
<feature type="region of interest" description="Disordered" evidence="12">
    <location>
        <begin position="438"/>
        <end position="474"/>
    </location>
</feature>
<keyword evidence="7" id="KW-0843">Virulence</keyword>
<evidence type="ECO:0000256" key="4">
    <source>
        <dbReference type="ARBA" id="ARBA00022669"/>
    </source>
</evidence>
<comment type="caution">
    <text evidence="14">The sequence shown here is derived from an EMBL/GenBank/DDBJ whole genome shotgun (WGS) entry which is preliminary data.</text>
</comment>
<dbReference type="InterPro" id="IPR017853">
    <property type="entry name" value="GH"/>
</dbReference>
<dbReference type="EMBL" id="JBHGVX010000004">
    <property type="protein sequence ID" value="KAL1797004.1"/>
    <property type="molecule type" value="Genomic_DNA"/>
</dbReference>
<dbReference type="InterPro" id="IPR053214">
    <property type="entry name" value="LysM12-like"/>
</dbReference>
<keyword evidence="6" id="KW-0146">Chitin degradation</keyword>
<dbReference type="GeneID" id="96085866"/>
<evidence type="ECO:0000256" key="9">
    <source>
        <dbReference type="ARBA" id="ARBA00023295"/>
    </source>
</evidence>
<evidence type="ECO:0000256" key="1">
    <source>
        <dbReference type="ARBA" id="ARBA00000822"/>
    </source>
</evidence>
<evidence type="ECO:0000256" key="5">
    <source>
        <dbReference type="ARBA" id="ARBA00022801"/>
    </source>
</evidence>
<dbReference type="InterPro" id="IPR029070">
    <property type="entry name" value="Chitinase_insertion_sf"/>
</dbReference>
<evidence type="ECO:0000256" key="3">
    <source>
        <dbReference type="ARBA" id="ARBA00012729"/>
    </source>
</evidence>
<protein>
    <recommendedName>
        <fullName evidence="3">chitinase</fullName>
        <ecNumber evidence="3">3.2.1.14</ecNumber>
    </recommendedName>
</protein>
<evidence type="ECO:0000256" key="10">
    <source>
        <dbReference type="ARBA" id="ARBA00023326"/>
    </source>
</evidence>
<dbReference type="PROSITE" id="PS01095">
    <property type="entry name" value="GH18_1"/>
    <property type="match status" value="1"/>
</dbReference>
<dbReference type="InterPro" id="IPR011583">
    <property type="entry name" value="Chitinase_II/V-like_cat"/>
</dbReference>
<proteinExistence type="inferred from homology"/>
<dbReference type="SMART" id="SM00636">
    <property type="entry name" value="Glyco_18"/>
    <property type="match status" value="1"/>
</dbReference>
<dbReference type="InterPro" id="IPR001223">
    <property type="entry name" value="Glyco_hydro18_cat"/>
</dbReference>
<evidence type="ECO:0000256" key="7">
    <source>
        <dbReference type="ARBA" id="ARBA00023026"/>
    </source>
</evidence>
<dbReference type="PROSITE" id="PS51910">
    <property type="entry name" value="GH18_2"/>
    <property type="match status" value="1"/>
</dbReference>
<accession>A0ABR3UL09</accession>
<keyword evidence="15" id="KW-1185">Reference proteome</keyword>
<sequence>MRVGSIPSEYTIVHWAFADLSSSYDPIISPYQKDWATFTKATGYKKIMSFGGWAFSTEATTYTIFRKGVSASDRTTFADKVVKFVADNNLDGVDFDWEYPSAPDDQGEGLPLSGPEDALNYLEFLRLVRSKLPSGKTLSIAAPASFWYLKAFPIDGIGDVVDYIIYMTYDLHGQWDYGNTFASPGCRTGDCLRSHINQTETETSLSMITKAGVPANKVFIGQALYGRSFKMTTPGCWQENCKFVGPRSGAKPGRCTDTAGYISNLEIREIISSGQHKVQQIHDPIAGDILIYDDTEWVAWSDVAYYNQRADWVRGLGFGGLSDWAIDLNMTGSGGGGGASSNIVYIDPVVYTNQGPNQGPLVQCKPPCLIVMPAWTLPYTTTISRPPATTITIPPVTTTEIHVSNYELSEYTPWFGGKNPAEQHAFIGDGGFGGYVVETGTWTQPSKSKSSSTPSPTPSPSSKPKTPLERGPINCFSESDFPGHADIQSKDQNELSQLFSNIRSQLGDDDYLGPDSKPIRLRGTDGYGVNYDYTCAWVPGCETTVEKQSFGFPLGSPSQITAYLLVREDYTKCNNGGVGGSCQVGCLLYTFEGGLGDPPVEECESFDCRACGSPFDDPKCTSCGCLSLFSTSAVAGNLSTNTGQTIVDTWGQFSGNKSLA</sequence>
<evidence type="ECO:0000256" key="8">
    <source>
        <dbReference type="ARBA" id="ARBA00023277"/>
    </source>
</evidence>
<dbReference type="SUPFAM" id="SSF51445">
    <property type="entry name" value="(Trans)glycosidases"/>
    <property type="match status" value="1"/>
</dbReference>
<name>A0ABR3UL09_9PLEO</name>
<keyword evidence="8" id="KW-0119">Carbohydrate metabolism</keyword>
<feature type="compositionally biased region" description="Low complexity" evidence="12">
    <location>
        <begin position="445"/>
        <end position="454"/>
    </location>
</feature>
<dbReference type="CDD" id="cd02878">
    <property type="entry name" value="GH18_zymocin_alpha"/>
    <property type="match status" value="1"/>
</dbReference>
<organism evidence="14 15">
    <name type="scientific">Alternaria dauci</name>
    <dbReference type="NCBI Taxonomy" id="48095"/>
    <lineage>
        <taxon>Eukaryota</taxon>
        <taxon>Fungi</taxon>
        <taxon>Dikarya</taxon>
        <taxon>Ascomycota</taxon>
        <taxon>Pezizomycotina</taxon>
        <taxon>Dothideomycetes</taxon>
        <taxon>Pleosporomycetidae</taxon>
        <taxon>Pleosporales</taxon>
        <taxon>Pleosporineae</taxon>
        <taxon>Pleosporaceae</taxon>
        <taxon>Alternaria</taxon>
        <taxon>Alternaria sect. Porri</taxon>
    </lineage>
</organism>
<dbReference type="PANTHER" id="PTHR47700">
    <property type="entry name" value="V CHITINASE, PUTATIVE (AFU_ORTHOLOGUE AFUA_6G13720)-RELATED"/>
    <property type="match status" value="1"/>
</dbReference>
<feature type="domain" description="GH18" evidence="13">
    <location>
        <begin position="1"/>
        <end position="339"/>
    </location>
</feature>
<dbReference type="InterPro" id="IPR001579">
    <property type="entry name" value="Glyco_hydro_18_chit_AS"/>
</dbReference>
<gene>
    <name evidence="14" type="ORF">ACET3X_005544</name>
</gene>
<evidence type="ECO:0000256" key="6">
    <source>
        <dbReference type="ARBA" id="ARBA00023024"/>
    </source>
</evidence>
<dbReference type="Proteomes" id="UP001578633">
    <property type="component" value="Chromosome 4"/>
</dbReference>
<dbReference type="RefSeq" id="XP_069307588.1">
    <property type="nucleotide sequence ID" value="XM_069451761.1"/>
</dbReference>
<evidence type="ECO:0000313" key="15">
    <source>
        <dbReference type="Proteomes" id="UP001578633"/>
    </source>
</evidence>
<evidence type="ECO:0000256" key="12">
    <source>
        <dbReference type="SAM" id="MobiDB-lite"/>
    </source>
</evidence>
<keyword evidence="9 11" id="KW-0326">Glycosidase</keyword>
<dbReference type="EC" id="3.2.1.14" evidence="3"/>
<dbReference type="PANTHER" id="PTHR47700:SF2">
    <property type="entry name" value="CHITINASE"/>
    <property type="match status" value="1"/>
</dbReference>
<evidence type="ECO:0000256" key="2">
    <source>
        <dbReference type="ARBA" id="ARBA00008682"/>
    </source>
</evidence>
<evidence type="ECO:0000259" key="13">
    <source>
        <dbReference type="PROSITE" id="PS51910"/>
    </source>
</evidence>
<keyword evidence="5 11" id="KW-0378">Hydrolase</keyword>
<evidence type="ECO:0000313" key="14">
    <source>
        <dbReference type="EMBL" id="KAL1797004.1"/>
    </source>
</evidence>
<comment type="similarity">
    <text evidence="2">Belongs to the glycosyl hydrolase 18 family. Chitinase class V subfamily.</text>
</comment>
<dbReference type="Pfam" id="PF00704">
    <property type="entry name" value="Glyco_hydro_18"/>
    <property type="match status" value="1"/>
</dbReference>
<dbReference type="Gene3D" id="3.10.50.10">
    <property type="match status" value="1"/>
</dbReference>
<comment type="catalytic activity">
    <reaction evidence="1">
        <text>Random endo-hydrolysis of N-acetyl-beta-D-glucosaminide (1-&gt;4)-beta-linkages in chitin and chitodextrins.</text>
        <dbReference type="EC" id="3.2.1.14"/>
    </reaction>
</comment>